<keyword evidence="6" id="KW-0961">Cell wall biogenesis/degradation</keyword>
<gene>
    <name evidence="8" type="primary">dacF3</name>
    <name evidence="8" type="ORF">CACET_c30590</name>
</gene>
<keyword evidence="2" id="KW-0732">Signal</keyword>
<dbReference type="RefSeq" id="WP_052661349.1">
    <property type="nucleotide sequence ID" value="NZ_CP009687.1"/>
</dbReference>
<dbReference type="GO" id="GO:0009252">
    <property type="term" value="P:peptidoglycan biosynthetic process"/>
    <property type="evidence" value="ECO:0007669"/>
    <property type="project" value="UniProtKB-KW"/>
</dbReference>
<evidence type="ECO:0000256" key="2">
    <source>
        <dbReference type="ARBA" id="ARBA00022729"/>
    </source>
</evidence>
<keyword evidence="8" id="KW-0645">Protease</keyword>
<keyword evidence="4" id="KW-0133">Cell shape</keyword>
<keyword evidence="9" id="KW-1185">Reference proteome</keyword>
<dbReference type="Gene3D" id="3.40.710.10">
    <property type="entry name" value="DD-peptidase/beta-lactamase superfamily"/>
    <property type="match status" value="1"/>
</dbReference>
<dbReference type="KEGG" id="cace:CACET_c30590"/>
<dbReference type="Pfam" id="PF00768">
    <property type="entry name" value="Peptidase_S11"/>
    <property type="match status" value="1"/>
</dbReference>
<accession>A0A0D8IDR9</accession>
<dbReference type="InterPro" id="IPR018044">
    <property type="entry name" value="Peptidase_S11"/>
</dbReference>
<dbReference type="OrthoDB" id="9791132at2"/>
<evidence type="ECO:0000256" key="7">
    <source>
        <dbReference type="RuleBase" id="RU004016"/>
    </source>
</evidence>
<dbReference type="PRINTS" id="PR00725">
    <property type="entry name" value="DADACBPTASE1"/>
</dbReference>
<protein>
    <submittedName>
        <fullName evidence="8">D-alanyl-D-alanine carboxypeptidase DacF</fullName>
        <ecNumber evidence="8">3.4.16.4</ecNumber>
    </submittedName>
</protein>
<organism evidence="8 9">
    <name type="scientific">Clostridium aceticum</name>
    <dbReference type="NCBI Taxonomy" id="84022"/>
    <lineage>
        <taxon>Bacteria</taxon>
        <taxon>Bacillati</taxon>
        <taxon>Bacillota</taxon>
        <taxon>Clostridia</taxon>
        <taxon>Eubacteriales</taxon>
        <taxon>Clostridiaceae</taxon>
        <taxon>Clostridium</taxon>
    </lineage>
</organism>
<dbReference type="STRING" id="84022.CACET_c30590"/>
<evidence type="ECO:0000256" key="3">
    <source>
        <dbReference type="ARBA" id="ARBA00022801"/>
    </source>
</evidence>
<keyword evidence="5" id="KW-0573">Peptidoglycan synthesis</keyword>
<dbReference type="PANTHER" id="PTHR21581:SF6">
    <property type="entry name" value="TRAFFICKING PROTEIN PARTICLE COMPLEX SUBUNIT 12"/>
    <property type="match status" value="1"/>
</dbReference>
<evidence type="ECO:0000256" key="6">
    <source>
        <dbReference type="ARBA" id="ARBA00023316"/>
    </source>
</evidence>
<dbReference type="GO" id="GO:0006508">
    <property type="term" value="P:proteolysis"/>
    <property type="evidence" value="ECO:0007669"/>
    <property type="project" value="InterPro"/>
</dbReference>
<evidence type="ECO:0000256" key="5">
    <source>
        <dbReference type="ARBA" id="ARBA00022984"/>
    </source>
</evidence>
<keyword evidence="8" id="KW-0121">Carboxypeptidase</keyword>
<dbReference type="PATRIC" id="fig|84022.5.peg.3809"/>
<proteinExistence type="inferred from homology"/>
<reference evidence="8 9" key="1">
    <citation type="submission" date="2014-10" db="EMBL/GenBank/DDBJ databases">
        <title>Genome sequence of Clostridium aceticum DSM 1496.</title>
        <authorList>
            <person name="Poehlein A."/>
            <person name="Schiel-Bengelsdorf B."/>
            <person name="Gottschalk G."/>
            <person name="Duerre P."/>
            <person name="Daniel R."/>
        </authorList>
    </citation>
    <scope>NUCLEOTIDE SEQUENCE [LARGE SCALE GENOMIC DNA]</scope>
    <source>
        <strain evidence="8 9">DSM 1496</strain>
    </source>
</reference>
<dbReference type="SUPFAM" id="SSF56601">
    <property type="entry name" value="beta-lactamase/transpeptidase-like"/>
    <property type="match status" value="1"/>
</dbReference>
<keyword evidence="3 8" id="KW-0378">Hydrolase</keyword>
<dbReference type="PANTHER" id="PTHR21581">
    <property type="entry name" value="D-ALANYL-D-ALANINE CARBOXYPEPTIDASE"/>
    <property type="match status" value="1"/>
</dbReference>
<evidence type="ECO:0000256" key="4">
    <source>
        <dbReference type="ARBA" id="ARBA00022960"/>
    </source>
</evidence>
<dbReference type="Proteomes" id="UP000035704">
    <property type="component" value="Chromosome"/>
</dbReference>
<evidence type="ECO:0000313" key="8">
    <source>
        <dbReference type="EMBL" id="AKL96503.1"/>
    </source>
</evidence>
<dbReference type="AlphaFoldDB" id="A0A0D8IDR9"/>
<comment type="similarity">
    <text evidence="1 7">Belongs to the peptidase S11 family.</text>
</comment>
<sequence>MRRKRSQKRKTKYFKIFISIFIATFLLIGAYKSISRLLPFILDRPSEKIRIPLSDSQQKNTVPLDEQEEMNLNPLMEELYSPYSILVRLKDQKVVSEVKSEERIYPASLTKIMTVIVAIENISNLKEPIILPKEIFSDLYEANASMAGFLPGEEVPAIDLLYGTMLPSGADASIGLAVGISGSEKEFVKLMNKKAKKLRMDGTHFTNATGLHNDNQYTTVKDIAMLLQYALKNETFRQIFTAEGHSTASTNLHSSGITFYSTLATRIDSYEFDGGRILGGKTGYTNKAGLCLASLAVKNGTEYILVTAGAEGNPHTEQYHIMDALMVYKNYLIQIWPRGL</sequence>
<dbReference type="InterPro" id="IPR001967">
    <property type="entry name" value="Peptidase_S11_N"/>
</dbReference>
<dbReference type="GO" id="GO:0071555">
    <property type="term" value="P:cell wall organization"/>
    <property type="evidence" value="ECO:0007669"/>
    <property type="project" value="UniProtKB-KW"/>
</dbReference>
<dbReference type="GO" id="GO:0009002">
    <property type="term" value="F:serine-type D-Ala-D-Ala carboxypeptidase activity"/>
    <property type="evidence" value="ECO:0007669"/>
    <property type="project" value="UniProtKB-EC"/>
</dbReference>
<dbReference type="GO" id="GO:0008360">
    <property type="term" value="P:regulation of cell shape"/>
    <property type="evidence" value="ECO:0007669"/>
    <property type="project" value="UniProtKB-KW"/>
</dbReference>
<dbReference type="EMBL" id="CP009687">
    <property type="protein sequence ID" value="AKL96503.1"/>
    <property type="molecule type" value="Genomic_DNA"/>
</dbReference>
<name>A0A0D8IDR9_9CLOT</name>
<dbReference type="EC" id="3.4.16.4" evidence="8"/>
<dbReference type="InterPro" id="IPR012338">
    <property type="entry name" value="Beta-lactam/transpept-like"/>
</dbReference>
<evidence type="ECO:0000313" key="9">
    <source>
        <dbReference type="Proteomes" id="UP000035704"/>
    </source>
</evidence>
<evidence type="ECO:0000256" key="1">
    <source>
        <dbReference type="ARBA" id="ARBA00007164"/>
    </source>
</evidence>